<dbReference type="PANTHER" id="PTHR18964:SF149">
    <property type="entry name" value="BIFUNCTIONAL UDP-N-ACETYLGLUCOSAMINE 2-EPIMERASE_N-ACETYLMANNOSAMINE KINASE"/>
    <property type="match status" value="1"/>
</dbReference>
<dbReference type="RefSeq" id="WP_311504222.1">
    <property type="nucleotide sequence ID" value="NZ_JAVRHK010000013.1"/>
</dbReference>
<dbReference type="EMBL" id="JAVRHK010000013">
    <property type="protein sequence ID" value="MDT0677880.1"/>
    <property type="molecule type" value="Genomic_DNA"/>
</dbReference>
<accession>A0ABU3D8M7</accession>
<dbReference type="InterPro" id="IPR000600">
    <property type="entry name" value="ROK"/>
</dbReference>
<comment type="similarity">
    <text evidence="1">Belongs to the ROK (NagC/XylR) family.</text>
</comment>
<evidence type="ECO:0000256" key="1">
    <source>
        <dbReference type="ARBA" id="ARBA00006479"/>
    </source>
</evidence>
<dbReference type="InterPro" id="IPR043129">
    <property type="entry name" value="ATPase_NBD"/>
</dbReference>
<dbReference type="Gene3D" id="3.30.420.40">
    <property type="match status" value="2"/>
</dbReference>
<comment type="caution">
    <text evidence="2">The sequence shown here is derived from an EMBL/GenBank/DDBJ whole genome shotgun (WGS) entry which is preliminary data.</text>
</comment>
<organism evidence="2 3">
    <name type="scientific">Autumnicola musiva</name>
    <dbReference type="NCBI Taxonomy" id="3075589"/>
    <lineage>
        <taxon>Bacteria</taxon>
        <taxon>Pseudomonadati</taxon>
        <taxon>Bacteroidota</taxon>
        <taxon>Flavobacteriia</taxon>
        <taxon>Flavobacteriales</taxon>
        <taxon>Flavobacteriaceae</taxon>
        <taxon>Autumnicola</taxon>
    </lineage>
</organism>
<dbReference type="Pfam" id="PF00480">
    <property type="entry name" value="ROK"/>
    <property type="match status" value="1"/>
</dbReference>
<sequence>MYSIGVDIGGSHISACLYNHNKKEVNKESLIYRKIDSKGSKKEIIHGWVDALETCRQTTEEEVVGIGIAMPGPFDYYNGISLIKDVDKLTALYKINIRVELSEKLGIQPLNIRFINDATAFSIAEAMVGCAAQYKRVVAVTLGTGLGSSFLIDGKPIILDKRVPEGGFLYNQFYHNEMADDVFSTRGILNRYKSLSGNNIPNVRAICDRVEEDDSAKKSLLQFGGELGDFLKPYLHEFDAEVLVLGGNIAKAFPYFGKALSAYLPDIPVKVSNLGEQAAITGSALLVDNGYYNTIKSTLKLM</sequence>
<dbReference type="CDD" id="cd23763">
    <property type="entry name" value="ASKHA_ATPase_ROK"/>
    <property type="match status" value="1"/>
</dbReference>
<dbReference type="SUPFAM" id="SSF53067">
    <property type="entry name" value="Actin-like ATPase domain"/>
    <property type="match status" value="1"/>
</dbReference>
<evidence type="ECO:0000313" key="2">
    <source>
        <dbReference type="EMBL" id="MDT0677880.1"/>
    </source>
</evidence>
<name>A0ABU3D8M7_9FLAO</name>
<keyword evidence="3" id="KW-1185">Reference proteome</keyword>
<protein>
    <submittedName>
        <fullName evidence="2">ROK family protein</fullName>
    </submittedName>
</protein>
<evidence type="ECO:0000313" key="3">
    <source>
        <dbReference type="Proteomes" id="UP001262582"/>
    </source>
</evidence>
<proteinExistence type="inferred from homology"/>
<reference evidence="2 3" key="1">
    <citation type="submission" date="2023-09" db="EMBL/GenBank/DDBJ databases">
        <authorList>
            <person name="Rey-Velasco X."/>
        </authorList>
    </citation>
    <scope>NUCLEOTIDE SEQUENCE [LARGE SCALE GENOMIC DNA]</scope>
    <source>
        <strain evidence="2 3">F117</strain>
    </source>
</reference>
<dbReference type="PANTHER" id="PTHR18964">
    <property type="entry name" value="ROK (REPRESSOR, ORF, KINASE) FAMILY"/>
    <property type="match status" value="1"/>
</dbReference>
<gene>
    <name evidence="2" type="ORF">RM539_14935</name>
</gene>
<dbReference type="Proteomes" id="UP001262582">
    <property type="component" value="Unassembled WGS sequence"/>
</dbReference>